<keyword evidence="4 7" id="KW-0812">Transmembrane</keyword>
<keyword evidence="6 7" id="KW-0472">Membrane</keyword>
<keyword evidence="2 7" id="KW-1003">Cell membrane</keyword>
<dbReference type="Pfam" id="PF01790">
    <property type="entry name" value="LGT"/>
    <property type="match status" value="1"/>
</dbReference>
<dbReference type="GO" id="GO:0042158">
    <property type="term" value="P:lipoprotein biosynthetic process"/>
    <property type="evidence" value="ECO:0007669"/>
    <property type="project" value="UniProtKB-UniRule"/>
</dbReference>
<evidence type="ECO:0000256" key="2">
    <source>
        <dbReference type="ARBA" id="ARBA00022475"/>
    </source>
</evidence>
<feature type="region of interest" description="Disordered" evidence="8">
    <location>
        <begin position="320"/>
        <end position="363"/>
    </location>
</feature>
<comment type="similarity">
    <text evidence="1 7">Belongs to the Lgt family.</text>
</comment>
<dbReference type="STRING" id="411473.RUMCAL_01487"/>
<evidence type="ECO:0000256" key="1">
    <source>
        <dbReference type="ARBA" id="ARBA00007150"/>
    </source>
</evidence>
<dbReference type="HAMAP" id="MF_01147">
    <property type="entry name" value="Lgt"/>
    <property type="match status" value="1"/>
</dbReference>
<dbReference type="GO" id="GO:0005886">
    <property type="term" value="C:plasma membrane"/>
    <property type="evidence" value="ECO:0007669"/>
    <property type="project" value="UniProtKB-SubCell"/>
</dbReference>
<dbReference type="Proteomes" id="UP000016662">
    <property type="component" value="Unassembled WGS sequence"/>
</dbReference>
<feature type="compositionally biased region" description="Acidic residues" evidence="8">
    <location>
        <begin position="323"/>
        <end position="353"/>
    </location>
</feature>
<reference evidence="9 10" key="1">
    <citation type="submission" date="2013-07" db="EMBL/GenBank/DDBJ databases">
        <authorList>
            <person name="Weinstock G."/>
            <person name="Sodergren E."/>
            <person name="Wylie T."/>
            <person name="Fulton L."/>
            <person name="Fulton R."/>
            <person name="Fronick C."/>
            <person name="O'Laughlin M."/>
            <person name="Godfrey J."/>
            <person name="Miner T."/>
            <person name="Herter B."/>
            <person name="Appelbaum E."/>
            <person name="Cordes M."/>
            <person name="Lek S."/>
            <person name="Wollam A."/>
            <person name="Pepin K.H."/>
            <person name="Palsikar V.B."/>
            <person name="Mitreva M."/>
            <person name="Wilson R.K."/>
        </authorList>
    </citation>
    <scope>NUCLEOTIDE SEQUENCE [LARGE SCALE GENOMIC DNA]</scope>
    <source>
        <strain evidence="9 10">ATCC 27760</strain>
    </source>
</reference>
<comment type="catalytic activity">
    <reaction evidence="7">
        <text>L-cysteinyl-[prolipoprotein] + a 1,2-diacyl-sn-glycero-3-phospho-(1'-sn-glycerol) = an S-1,2-diacyl-sn-glyceryl-L-cysteinyl-[prolipoprotein] + sn-glycerol 1-phosphate + H(+)</text>
        <dbReference type="Rhea" id="RHEA:56712"/>
        <dbReference type="Rhea" id="RHEA-COMP:14679"/>
        <dbReference type="Rhea" id="RHEA-COMP:14680"/>
        <dbReference type="ChEBI" id="CHEBI:15378"/>
        <dbReference type="ChEBI" id="CHEBI:29950"/>
        <dbReference type="ChEBI" id="CHEBI:57685"/>
        <dbReference type="ChEBI" id="CHEBI:64716"/>
        <dbReference type="ChEBI" id="CHEBI:140658"/>
        <dbReference type="EC" id="2.5.1.145"/>
    </reaction>
</comment>
<proteinExistence type="inferred from homology"/>
<dbReference type="HOGENOM" id="CLU_013386_0_0_9"/>
<comment type="function">
    <text evidence="7">Catalyzes the transfer of the diacylglyceryl group from phosphatidylglycerol to the sulfhydryl group of the N-terminal cysteine of a prolipoprotein, the first step in the formation of mature lipoproteins.</text>
</comment>
<name>U2MA19_9FIRM</name>
<keyword evidence="9" id="KW-0449">Lipoprotein</keyword>
<sequence>MATETIGTLDYNEIVFPKLGIDLHVNSTAFSIGGLDIQWYGILITLGLVLAMIYAFTQVKKYGLNPDRVLDCIIGGIIGGVVGARAYYVLLNWSDYAGDWKSIFNIRGGGLAIYGGIIGSLLVGFLVAKIRKVKFLPLLDIVGIGFLLGQGIGRWGNFFNQEAFGCNTDSLFGMSGGRIQEWITDQYPSTTYFANFGTTLDASQPVHPCFLYESLWCLLGFVLLAIFAKKIRRYDGQIFLIYICWYGAERAVVESLRTDSLVIGNVRVSQILAITCVVISIILQIAIGTKVKRMGVDYRMYKDTNESKQMLAEYEAAKFVKEPEDDTNEDTASTDEVAETDTTDSSESDETPAETDTNQTEKE</sequence>
<feature type="transmembrane region" description="Helical" evidence="7">
    <location>
        <begin position="268"/>
        <end position="289"/>
    </location>
</feature>
<keyword evidence="3 7" id="KW-0808">Transferase</keyword>
<dbReference type="EMBL" id="AWVF01000183">
    <property type="protein sequence ID" value="ERJ96153.1"/>
    <property type="molecule type" value="Genomic_DNA"/>
</dbReference>
<dbReference type="EC" id="2.5.1.145" evidence="7"/>
<comment type="caution">
    <text evidence="9">The sequence shown here is derived from an EMBL/GenBank/DDBJ whole genome shotgun (WGS) entry which is preliminary data.</text>
</comment>
<organism evidence="9 10">
    <name type="scientific">Ruminococcus callidus ATCC 27760</name>
    <dbReference type="NCBI Taxonomy" id="411473"/>
    <lineage>
        <taxon>Bacteria</taxon>
        <taxon>Bacillati</taxon>
        <taxon>Bacillota</taxon>
        <taxon>Clostridia</taxon>
        <taxon>Eubacteriales</taxon>
        <taxon>Oscillospiraceae</taxon>
        <taxon>Ruminococcus</taxon>
    </lineage>
</organism>
<evidence type="ECO:0000256" key="8">
    <source>
        <dbReference type="SAM" id="MobiDB-lite"/>
    </source>
</evidence>
<dbReference type="NCBIfam" id="TIGR00544">
    <property type="entry name" value="lgt"/>
    <property type="match status" value="1"/>
</dbReference>
<evidence type="ECO:0000256" key="3">
    <source>
        <dbReference type="ARBA" id="ARBA00022679"/>
    </source>
</evidence>
<feature type="transmembrane region" description="Helical" evidence="7">
    <location>
        <begin position="135"/>
        <end position="153"/>
    </location>
</feature>
<dbReference type="GO" id="GO:0008961">
    <property type="term" value="F:phosphatidylglycerol-prolipoprotein diacylglyceryl transferase activity"/>
    <property type="evidence" value="ECO:0007669"/>
    <property type="project" value="UniProtKB-UniRule"/>
</dbReference>
<comment type="subcellular location">
    <subcellularLocation>
        <location evidence="7">Cell membrane</location>
        <topology evidence="7">Multi-pass membrane protein</topology>
    </subcellularLocation>
</comment>
<evidence type="ECO:0000256" key="4">
    <source>
        <dbReference type="ARBA" id="ARBA00022692"/>
    </source>
</evidence>
<dbReference type="PATRIC" id="fig|411473.3.peg.1204"/>
<dbReference type="InterPro" id="IPR001640">
    <property type="entry name" value="Lgt"/>
</dbReference>
<dbReference type="RefSeq" id="WP_021682958.1">
    <property type="nucleotide sequence ID" value="NZ_KI260451.1"/>
</dbReference>
<evidence type="ECO:0000313" key="10">
    <source>
        <dbReference type="Proteomes" id="UP000016662"/>
    </source>
</evidence>
<dbReference type="PROSITE" id="PS01311">
    <property type="entry name" value="LGT"/>
    <property type="match status" value="1"/>
</dbReference>
<dbReference type="UniPathway" id="UPA00664"/>
<keyword evidence="10" id="KW-1185">Reference proteome</keyword>
<dbReference type="PANTHER" id="PTHR30589:SF0">
    <property type="entry name" value="PHOSPHATIDYLGLYCEROL--PROLIPOPROTEIN DIACYLGLYCERYL TRANSFERASE"/>
    <property type="match status" value="1"/>
</dbReference>
<evidence type="ECO:0000256" key="7">
    <source>
        <dbReference type="HAMAP-Rule" id="MF_01147"/>
    </source>
</evidence>
<feature type="transmembrane region" description="Helical" evidence="7">
    <location>
        <begin position="69"/>
        <end position="91"/>
    </location>
</feature>
<feature type="transmembrane region" description="Helical" evidence="7">
    <location>
        <begin position="37"/>
        <end position="57"/>
    </location>
</feature>
<feature type="transmembrane region" description="Helical" evidence="7">
    <location>
        <begin position="111"/>
        <end position="128"/>
    </location>
</feature>
<comment type="pathway">
    <text evidence="7">Protein modification; lipoprotein biosynthesis (diacylglyceryl transfer).</text>
</comment>
<dbReference type="AlphaFoldDB" id="U2MA19"/>
<evidence type="ECO:0000256" key="5">
    <source>
        <dbReference type="ARBA" id="ARBA00022989"/>
    </source>
</evidence>
<dbReference type="eggNOG" id="COG0682">
    <property type="taxonomic scope" value="Bacteria"/>
</dbReference>
<protein>
    <recommendedName>
        <fullName evidence="7">Phosphatidylglycerol--prolipoprotein diacylglyceryl transferase</fullName>
        <ecNumber evidence="7">2.5.1.145</ecNumber>
    </recommendedName>
</protein>
<feature type="transmembrane region" description="Helical" evidence="7">
    <location>
        <begin position="210"/>
        <end position="227"/>
    </location>
</feature>
<gene>
    <name evidence="7" type="primary">lgt</name>
    <name evidence="9" type="ORF">RUMCAL_01487</name>
</gene>
<dbReference type="OrthoDB" id="871140at2"/>
<dbReference type="PANTHER" id="PTHR30589">
    <property type="entry name" value="PROLIPOPROTEIN DIACYLGLYCERYL TRANSFERASE"/>
    <property type="match status" value="1"/>
</dbReference>
<evidence type="ECO:0000313" key="9">
    <source>
        <dbReference type="EMBL" id="ERJ96153.1"/>
    </source>
</evidence>
<evidence type="ECO:0000256" key="6">
    <source>
        <dbReference type="ARBA" id="ARBA00023136"/>
    </source>
</evidence>
<feature type="binding site" evidence="7">
    <location>
        <position position="154"/>
    </location>
    <ligand>
        <name>a 1,2-diacyl-sn-glycero-3-phospho-(1'-sn-glycerol)</name>
        <dbReference type="ChEBI" id="CHEBI:64716"/>
    </ligand>
</feature>
<keyword evidence="5 7" id="KW-1133">Transmembrane helix</keyword>
<accession>U2MA19</accession>